<reference evidence="2" key="3">
    <citation type="submission" date="2019-06" db="EMBL/GenBank/DDBJ databases">
        <authorList>
            <person name="Poynton C."/>
            <person name="Hasenbein S."/>
            <person name="Benoit J.B."/>
            <person name="Sepulveda M.S."/>
            <person name="Poelchau M.F."/>
            <person name="Murali S.C."/>
            <person name="Chen S."/>
            <person name="Glastad K.M."/>
            <person name="Werren J.H."/>
            <person name="Vineis J.H."/>
            <person name="Bowen J.L."/>
            <person name="Friedrich M."/>
            <person name="Jones J."/>
            <person name="Robertson H.M."/>
            <person name="Feyereisen R."/>
            <person name="Mechler-Hickson A."/>
            <person name="Mathers N."/>
            <person name="Lee C.E."/>
            <person name="Colbourne J.K."/>
            <person name="Biales A."/>
            <person name="Johnston J.S."/>
            <person name="Wellborn G.A."/>
            <person name="Rosendale A.J."/>
            <person name="Cridge A.G."/>
            <person name="Munoz-Torres M.C."/>
            <person name="Bain P.A."/>
            <person name="Manny A.R."/>
            <person name="Major K.M."/>
            <person name="Lambert F.N."/>
            <person name="Vulpe C.D."/>
            <person name="Tuck P."/>
            <person name="Blalock B.J."/>
            <person name="Lin Y.-Y."/>
            <person name="Smith M.E."/>
            <person name="Ochoa-Acuna H."/>
            <person name="Chen M.-J.M."/>
            <person name="Childers C.P."/>
            <person name="Qu J."/>
            <person name="Dugan S."/>
            <person name="Lee S.L."/>
            <person name="Chao H."/>
            <person name="Dinh H."/>
            <person name="Han Y."/>
            <person name="Doddapaneni H."/>
            <person name="Worley K.C."/>
            <person name="Muzny D.M."/>
            <person name="Gibbs R.A."/>
            <person name="Richards S."/>
        </authorList>
    </citation>
    <scope>NUCLEOTIDE SEQUENCE</scope>
    <source>
        <strain evidence="2">HAZT.00-mixed</strain>
        <tissue evidence="2">Whole organism</tissue>
    </source>
</reference>
<evidence type="ECO:0000313" key="2">
    <source>
        <dbReference type="EMBL" id="KAA0184875.1"/>
    </source>
</evidence>
<feature type="compositionally biased region" description="Basic and acidic residues" evidence="1">
    <location>
        <begin position="85"/>
        <end position="95"/>
    </location>
</feature>
<dbReference type="PANTHER" id="PTHR46113">
    <property type="entry name" value="SNAC DOMAIN-CONTAINING PROTEIN"/>
    <property type="match status" value="1"/>
</dbReference>
<dbReference type="PANTHER" id="PTHR46113:SF1">
    <property type="entry name" value="PEPTIDASE M17 LEUCYL AMINOPEPTIDASE N-TERMINAL DOMAIN-CONTAINING PROTEIN"/>
    <property type="match status" value="1"/>
</dbReference>
<dbReference type="AlphaFoldDB" id="A0A6A0GS21"/>
<evidence type="ECO:0000256" key="1">
    <source>
        <dbReference type="SAM" id="MobiDB-lite"/>
    </source>
</evidence>
<sequence length="104" mass="11679">MFLLSGAGGQRLEILHEASAEAEFSAEDPATWNEREDFKEAAEVVRELAVTNDHAERGVALEQEYNGLLTKDEEQLQFLMQAIADHRKHDPDSRKSAVARTGRQ</sequence>
<accession>A0A6A0GS21</accession>
<reference evidence="2" key="2">
    <citation type="journal article" date="2018" name="Environ. Sci. Technol.">
        <title>The Toxicogenome of Hyalella azteca: A Model for Sediment Ecotoxicology and Evolutionary Toxicology.</title>
        <authorList>
            <person name="Poynton H.C."/>
            <person name="Hasenbein S."/>
            <person name="Benoit J.B."/>
            <person name="Sepulveda M.S."/>
            <person name="Poelchau M.F."/>
            <person name="Hughes D.S.T."/>
            <person name="Murali S.C."/>
            <person name="Chen S."/>
            <person name="Glastad K.M."/>
            <person name="Goodisman M.A.D."/>
            <person name="Werren J.H."/>
            <person name="Vineis J.H."/>
            <person name="Bowen J.L."/>
            <person name="Friedrich M."/>
            <person name="Jones J."/>
            <person name="Robertson H.M."/>
            <person name="Feyereisen R."/>
            <person name="Mechler-Hickson A."/>
            <person name="Mathers N."/>
            <person name="Lee C.E."/>
            <person name="Colbourne J.K."/>
            <person name="Biales A."/>
            <person name="Johnston J.S."/>
            <person name="Wellborn G.A."/>
            <person name="Rosendale A.J."/>
            <person name="Cridge A.G."/>
            <person name="Munoz-Torres M.C."/>
            <person name="Bain P.A."/>
            <person name="Manny A.R."/>
            <person name="Major K.M."/>
            <person name="Lambert F.N."/>
            <person name="Vulpe C.D."/>
            <person name="Tuck P."/>
            <person name="Blalock B.J."/>
            <person name="Lin Y.Y."/>
            <person name="Smith M.E."/>
            <person name="Ochoa-Acuna H."/>
            <person name="Chen M.M."/>
            <person name="Childers C.P."/>
            <person name="Qu J."/>
            <person name="Dugan S."/>
            <person name="Lee S.L."/>
            <person name="Chao H."/>
            <person name="Dinh H."/>
            <person name="Han Y."/>
            <person name="Doddapaneni H."/>
            <person name="Worley K.C."/>
            <person name="Muzny D.M."/>
            <person name="Gibbs R.A."/>
            <person name="Richards S."/>
        </authorList>
    </citation>
    <scope>NUCLEOTIDE SEQUENCE</scope>
    <source>
        <strain evidence="2">HAZT.00-mixed</strain>
        <tissue evidence="2">Whole organism</tissue>
    </source>
</reference>
<comment type="caution">
    <text evidence="2">The sequence shown here is derived from an EMBL/GenBank/DDBJ whole genome shotgun (WGS) entry which is preliminary data.</text>
</comment>
<protein>
    <submittedName>
        <fullName evidence="2">Uncharacterized protein</fullName>
    </submittedName>
</protein>
<dbReference type="Proteomes" id="UP000711488">
    <property type="component" value="Unassembled WGS sequence"/>
</dbReference>
<name>A0A6A0GS21_HYAAZ</name>
<feature type="region of interest" description="Disordered" evidence="1">
    <location>
        <begin position="85"/>
        <end position="104"/>
    </location>
</feature>
<proteinExistence type="predicted"/>
<organism evidence="2">
    <name type="scientific">Hyalella azteca</name>
    <name type="common">Amphipod</name>
    <dbReference type="NCBI Taxonomy" id="294128"/>
    <lineage>
        <taxon>Eukaryota</taxon>
        <taxon>Metazoa</taxon>
        <taxon>Ecdysozoa</taxon>
        <taxon>Arthropoda</taxon>
        <taxon>Crustacea</taxon>
        <taxon>Multicrustacea</taxon>
        <taxon>Malacostraca</taxon>
        <taxon>Eumalacostraca</taxon>
        <taxon>Peracarida</taxon>
        <taxon>Amphipoda</taxon>
        <taxon>Senticaudata</taxon>
        <taxon>Talitrida</taxon>
        <taxon>Talitroidea</taxon>
        <taxon>Hyalellidae</taxon>
        <taxon>Hyalella</taxon>
    </lineage>
</organism>
<gene>
    <name evidence="2" type="ORF">HAZT_HAZT009523</name>
</gene>
<dbReference type="EMBL" id="JQDR03016693">
    <property type="protein sequence ID" value="KAA0184875.1"/>
    <property type="molecule type" value="Genomic_DNA"/>
</dbReference>
<reference evidence="2" key="1">
    <citation type="submission" date="2014-08" db="EMBL/GenBank/DDBJ databases">
        <authorList>
            <person name="Murali S."/>
            <person name="Richards S."/>
            <person name="Bandaranaike D."/>
            <person name="Bellair M."/>
            <person name="Blankenburg K."/>
            <person name="Chao H."/>
            <person name="Dinh H."/>
            <person name="Doddapaneni H."/>
            <person name="Dugan-Rocha S."/>
            <person name="Elkadiri S."/>
            <person name="Gnanaolivu R."/>
            <person name="Hughes D."/>
            <person name="Lee S."/>
            <person name="Li M."/>
            <person name="Ming W."/>
            <person name="Munidasa M."/>
            <person name="Muniz J."/>
            <person name="Nguyen L."/>
            <person name="Osuji N."/>
            <person name="Pu L.-L."/>
            <person name="Puazo M."/>
            <person name="Skinner E."/>
            <person name="Qu C."/>
            <person name="Quiroz J."/>
            <person name="Raj R."/>
            <person name="Weissenberger G."/>
            <person name="Xin Y."/>
            <person name="Zou X."/>
            <person name="Han Y."/>
            <person name="Worley K."/>
            <person name="Muzny D."/>
            <person name="Gibbs R."/>
        </authorList>
    </citation>
    <scope>NUCLEOTIDE SEQUENCE</scope>
    <source>
        <strain evidence="2">HAZT.00-mixed</strain>
        <tissue evidence="2">Whole organism</tissue>
    </source>
</reference>